<proteinExistence type="predicted"/>
<dbReference type="AlphaFoldDB" id="A0A4P9WKQ3"/>
<keyword evidence="2" id="KW-1185">Reference proteome</keyword>
<evidence type="ECO:0000313" key="1">
    <source>
        <dbReference type="EMBL" id="RKO92158.1"/>
    </source>
</evidence>
<organism evidence="1 2">
    <name type="scientific">Blyttiomyces helicus</name>
    <dbReference type="NCBI Taxonomy" id="388810"/>
    <lineage>
        <taxon>Eukaryota</taxon>
        <taxon>Fungi</taxon>
        <taxon>Fungi incertae sedis</taxon>
        <taxon>Chytridiomycota</taxon>
        <taxon>Chytridiomycota incertae sedis</taxon>
        <taxon>Chytridiomycetes</taxon>
        <taxon>Chytridiomycetes incertae sedis</taxon>
        <taxon>Blyttiomyces</taxon>
    </lineage>
</organism>
<dbReference type="EMBL" id="KZ994751">
    <property type="protein sequence ID" value="RKO92158.1"/>
    <property type="molecule type" value="Genomic_DNA"/>
</dbReference>
<evidence type="ECO:0000313" key="2">
    <source>
        <dbReference type="Proteomes" id="UP000269721"/>
    </source>
</evidence>
<protein>
    <submittedName>
        <fullName evidence="1">Uncharacterized protein</fullName>
    </submittedName>
</protein>
<sequence length="319" mass="34750">MPRTLAFVPTVKDLAIPQPPAVIIDPVTAEEESVVEIESIAAEKVAVLFTLRTFNVEVPVTYKLPPTVALLSTAIPPEIINAPEETLVESVVFNNDTKPENMAEERVEVPVKMVPPETVKFPDMFMFAPIATPPATVNASTEEDDEFVVFEIVKVPADDREDASDTDPEMVALPPDEIIDPVVTLEESAVLVSMKFPEAENEESVKPPAKESDPVIDRFPPIETLSMIPTPPEICKAPDEILVESIWLPTTRNHLRSELKEPIPVTDAGAADAEAAKEAKIEKIKAAINKFLLRKEKAAIIKKLAKEKKAKAAAAAAAQ</sequence>
<dbReference type="Proteomes" id="UP000269721">
    <property type="component" value="Unassembled WGS sequence"/>
</dbReference>
<gene>
    <name evidence="1" type="ORF">BDK51DRAFT_38197</name>
</gene>
<accession>A0A4P9WKQ3</accession>
<reference evidence="2" key="1">
    <citation type="journal article" date="2018" name="Nat. Microbiol.">
        <title>Leveraging single-cell genomics to expand the fungal tree of life.</title>
        <authorList>
            <person name="Ahrendt S.R."/>
            <person name="Quandt C.A."/>
            <person name="Ciobanu D."/>
            <person name="Clum A."/>
            <person name="Salamov A."/>
            <person name="Andreopoulos B."/>
            <person name="Cheng J.F."/>
            <person name="Woyke T."/>
            <person name="Pelin A."/>
            <person name="Henrissat B."/>
            <person name="Reynolds N.K."/>
            <person name="Benny G.L."/>
            <person name="Smith M.E."/>
            <person name="James T.Y."/>
            <person name="Grigoriev I.V."/>
        </authorList>
    </citation>
    <scope>NUCLEOTIDE SEQUENCE [LARGE SCALE GENOMIC DNA]</scope>
</reference>
<name>A0A4P9WKQ3_9FUNG</name>